<protein>
    <submittedName>
        <fullName evidence="1">DNAase</fullName>
    </submittedName>
</protein>
<organism evidence="1 2">
    <name type="scientific">Vibrio navarrensis</name>
    <dbReference type="NCBI Taxonomy" id="29495"/>
    <lineage>
        <taxon>Bacteria</taxon>
        <taxon>Pseudomonadati</taxon>
        <taxon>Pseudomonadota</taxon>
        <taxon>Gammaproteobacteria</taxon>
        <taxon>Vibrionales</taxon>
        <taxon>Vibrionaceae</taxon>
        <taxon>Vibrio</taxon>
    </lineage>
</organism>
<dbReference type="EMBL" id="CP065218">
    <property type="protein sequence ID" value="QPL55908.1"/>
    <property type="molecule type" value="Genomic_DNA"/>
</dbReference>
<name>A0AAJ4IFF2_9VIBR</name>
<sequence length="122" mass="13443">MIRLANQSEALIRLETAFRACPDDFADLKRSVQTGSVSLYQIQGDGYDITVAGEVVGESYFLWGVAGFGVIPAIKELSQVVRRSGLSSVSAVTYFPALARLVRRLNTQEQQDGEITLMKMRV</sequence>
<dbReference type="Proteomes" id="UP000594435">
    <property type="component" value="Chromosome 2"/>
</dbReference>
<dbReference type="AlphaFoldDB" id="A0AAJ4IFF2"/>
<reference evidence="1 2" key="1">
    <citation type="submission" date="2020-11" db="EMBL/GenBank/DDBJ databases">
        <title>Complete and Circularized Genome Assembly of a human isolate of Vibrio navarrensis biotype pommerensis with MiSeq and MinION Sequence Data.</title>
        <authorList>
            <person name="Schwartz K."/>
            <person name="Borowiak M."/>
            <person name="Deneke C."/>
            <person name="Balau V."/>
            <person name="Metelmann C."/>
            <person name="Strauch E."/>
        </authorList>
    </citation>
    <scope>NUCLEOTIDE SEQUENCE [LARGE SCALE GENOMIC DNA]</scope>
    <source>
        <strain evidence="1 2">20-VB00237</strain>
    </source>
</reference>
<evidence type="ECO:0000313" key="2">
    <source>
        <dbReference type="Proteomes" id="UP000594435"/>
    </source>
</evidence>
<accession>A0AAJ4IFF2</accession>
<evidence type="ECO:0000313" key="1">
    <source>
        <dbReference type="EMBL" id="QPL55908.1"/>
    </source>
</evidence>
<gene>
    <name evidence="1" type="ORF">I3X05_17445</name>
</gene>
<dbReference type="RefSeq" id="WP_337971315.1">
    <property type="nucleotide sequence ID" value="NZ_CP065218.1"/>
</dbReference>
<proteinExistence type="predicted"/>